<accession>A0A392RX52</accession>
<proteinExistence type="predicted"/>
<feature type="non-terminal residue" evidence="1">
    <location>
        <position position="1"/>
    </location>
</feature>
<keyword evidence="2" id="KW-1185">Reference proteome</keyword>
<name>A0A392RX52_9FABA</name>
<protein>
    <submittedName>
        <fullName evidence="1">Uncharacterized protein</fullName>
    </submittedName>
</protein>
<evidence type="ECO:0000313" key="1">
    <source>
        <dbReference type="EMBL" id="MCI40644.1"/>
    </source>
</evidence>
<dbReference type="Proteomes" id="UP000265520">
    <property type="component" value="Unassembled WGS sequence"/>
</dbReference>
<dbReference type="EMBL" id="LXQA010282226">
    <property type="protein sequence ID" value="MCI40644.1"/>
    <property type="molecule type" value="Genomic_DNA"/>
</dbReference>
<comment type="caution">
    <text evidence="1">The sequence shown here is derived from an EMBL/GenBank/DDBJ whole genome shotgun (WGS) entry which is preliminary data.</text>
</comment>
<dbReference type="AlphaFoldDB" id="A0A392RX52"/>
<evidence type="ECO:0000313" key="2">
    <source>
        <dbReference type="Proteomes" id="UP000265520"/>
    </source>
</evidence>
<reference evidence="1 2" key="1">
    <citation type="journal article" date="2018" name="Front. Plant Sci.">
        <title>Red Clover (Trifolium pratense) and Zigzag Clover (T. medium) - A Picture of Genomic Similarities and Differences.</title>
        <authorList>
            <person name="Dluhosova J."/>
            <person name="Istvanek J."/>
            <person name="Nedelnik J."/>
            <person name="Repkova J."/>
        </authorList>
    </citation>
    <scope>NUCLEOTIDE SEQUENCE [LARGE SCALE GENOMIC DNA]</scope>
    <source>
        <strain evidence="2">cv. 10/8</strain>
        <tissue evidence="1">Leaf</tissue>
    </source>
</reference>
<sequence length="49" mass="5369">ELQQFVSLSSTPLRKEPCMSLGWIVIGVTRGSNSPLRSGAACNDQEYKN</sequence>
<organism evidence="1 2">
    <name type="scientific">Trifolium medium</name>
    <dbReference type="NCBI Taxonomy" id="97028"/>
    <lineage>
        <taxon>Eukaryota</taxon>
        <taxon>Viridiplantae</taxon>
        <taxon>Streptophyta</taxon>
        <taxon>Embryophyta</taxon>
        <taxon>Tracheophyta</taxon>
        <taxon>Spermatophyta</taxon>
        <taxon>Magnoliopsida</taxon>
        <taxon>eudicotyledons</taxon>
        <taxon>Gunneridae</taxon>
        <taxon>Pentapetalae</taxon>
        <taxon>rosids</taxon>
        <taxon>fabids</taxon>
        <taxon>Fabales</taxon>
        <taxon>Fabaceae</taxon>
        <taxon>Papilionoideae</taxon>
        <taxon>50 kb inversion clade</taxon>
        <taxon>NPAAA clade</taxon>
        <taxon>Hologalegina</taxon>
        <taxon>IRL clade</taxon>
        <taxon>Trifolieae</taxon>
        <taxon>Trifolium</taxon>
    </lineage>
</organism>